<protein>
    <submittedName>
        <fullName evidence="1">Uncharacterized protein</fullName>
    </submittedName>
</protein>
<accession>A0AAD7G7Q4</accession>
<organism evidence="1 2">
    <name type="scientific">Mycena rosella</name>
    <name type="common">Pink bonnet</name>
    <name type="synonym">Agaricus rosellus</name>
    <dbReference type="NCBI Taxonomy" id="1033263"/>
    <lineage>
        <taxon>Eukaryota</taxon>
        <taxon>Fungi</taxon>
        <taxon>Dikarya</taxon>
        <taxon>Basidiomycota</taxon>
        <taxon>Agaricomycotina</taxon>
        <taxon>Agaricomycetes</taxon>
        <taxon>Agaricomycetidae</taxon>
        <taxon>Agaricales</taxon>
        <taxon>Marasmiineae</taxon>
        <taxon>Mycenaceae</taxon>
        <taxon>Mycena</taxon>
    </lineage>
</organism>
<dbReference type="EMBL" id="JARKIE010000199">
    <property type="protein sequence ID" value="KAJ7668012.1"/>
    <property type="molecule type" value="Genomic_DNA"/>
</dbReference>
<evidence type="ECO:0000313" key="1">
    <source>
        <dbReference type="EMBL" id="KAJ7668012.1"/>
    </source>
</evidence>
<comment type="caution">
    <text evidence="1">The sequence shown here is derived from an EMBL/GenBank/DDBJ whole genome shotgun (WGS) entry which is preliminary data.</text>
</comment>
<proteinExistence type="predicted"/>
<dbReference type="Proteomes" id="UP001221757">
    <property type="component" value="Unassembled WGS sequence"/>
</dbReference>
<dbReference type="AlphaFoldDB" id="A0AAD7G7Q4"/>
<gene>
    <name evidence="1" type="ORF">B0H17DRAFT_950200</name>
</gene>
<keyword evidence="2" id="KW-1185">Reference proteome</keyword>
<feature type="non-terminal residue" evidence="1">
    <location>
        <position position="1"/>
    </location>
</feature>
<sequence length="77" mass="7784">NCSGASLVVPCDGTCHSFSGKNAFSTVAGTEHCVTMFTGATCTSSGVAFPNPNQAGQCTNIEFGNPIVSFSCSPDNT</sequence>
<evidence type="ECO:0000313" key="2">
    <source>
        <dbReference type="Proteomes" id="UP001221757"/>
    </source>
</evidence>
<name>A0AAD7G7Q4_MYCRO</name>
<reference evidence="1" key="1">
    <citation type="submission" date="2023-03" db="EMBL/GenBank/DDBJ databases">
        <title>Massive genome expansion in bonnet fungi (Mycena s.s.) driven by repeated elements and novel gene families across ecological guilds.</title>
        <authorList>
            <consortium name="Lawrence Berkeley National Laboratory"/>
            <person name="Harder C.B."/>
            <person name="Miyauchi S."/>
            <person name="Viragh M."/>
            <person name="Kuo A."/>
            <person name="Thoen E."/>
            <person name="Andreopoulos B."/>
            <person name="Lu D."/>
            <person name="Skrede I."/>
            <person name="Drula E."/>
            <person name="Henrissat B."/>
            <person name="Morin E."/>
            <person name="Kohler A."/>
            <person name="Barry K."/>
            <person name="LaButti K."/>
            <person name="Morin E."/>
            <person name="Salamov A."/>
            <person name="Lipzen A."/>
            <person name="Mereny Z."/>
            <person name="Hegedus B."/>
            <person name="Baldrian P."/>
            <person name="Stursova M."/>
            <person name="Weitz H."/>
            <person name="Taylor A."/>
            <person name="Grigoriev I.V."/>
            <person name="Nagy L.G."/>
            <person name="Martin F."/>
            <person name="Kauserud H."/>
        </authorList>
    </citation>
    <scope>NUCLEOTIDE SEQUENCE</scope>
    <source>
        <strain evidence="1">CBHHK067</strain>
    </source>
</reference>